<reference evidence="1" key="1">
    <citation type="journal article" date="2014" name="Front. Microbiol.">
        <title>High frequency of phylogenetically diverse reductive dehalogenase-homologous genes in deep subseafloor sedimentary metagenomes.</title>
        <authorList>
            <person name="Kawai M."/>
            <person name="Futagami T."/>
            <person name="Toyoda A."/>
            <person name="Takaki Y."/>
            <person name="Nishi S."/>
            <person name="Hori S."/>
            <person name="Arai W."/>
            <person name="Tsubouchi T."/>
            <person name="Morono Y."/>
            <person name="Uchiyama I."/>
            <person name="Ito T."/>
            <person name="Fujiyama A."/>
            <person name="Inagaki F."/>
            <person name="Takami H."/>
        </authorList>
    </citation>
    <scope>NUCLEOTIDE SEQUENCE</scope>
    <source>
        <strain evidence="1">Expedition CK06-06</strain>
    </source>
</reference>
<proteinExistence type="predicted"/>
<gene>
    <name evidence="1" type="ORF">S12H4_13271</name>
</gene>
<evidence type="ECO:0000313" key="1">
    <source>
        <dbReference type="EMBL" id="GAI87767.1"/>
    </source>
</evidence>
<name>X1S3Z9_9ZZZZ</name>
<feature type="non-terminal residue" evidence="1">
    <location>
        <position position="1"/>
    </location>
</feature>
<organism evidence="1">
    <name type="scientific">marine sediment metagenome</name>
    <dbReference type="NCBI Taxonomy" id="412755"/>
    <lineage>
        <taxon>unclassified sequences</taxon>
        <taxon>metagenomes</taxon>
        <taxon>ecological metagenomes</taxon>
    </lineage>
</organism>
<protein>
    <submittedName>
        <fullName evidence="1">Uncharacterized protein</fullName>
    </submittedName>
</protein>
<accession>X1S3Z9</accession>
<sequence>REEIVRNILDDPYDPRYYIGWRKKLRTIKNRTLKLVR</sequence>
<comment type="caution">
    <text evidence="1">The sequence shown here is derived from an EMBL/GenBank/DDBJ whole genome shotgun (WGS) entry which is preliminary data.</text>
</comment>
<dbReference type="EMBL" id="BARW01006319">
    <property type="protein sequence ID" value="GAI87767.1"/>
    <property type="molecule type" value="Genomic_DNA"/>
</dbReference>
<dbReference type="AlphaFoldDB" id="X1S3Z9"/>